<dbReference type="AlphaFoldDB" id="A0A1B7NX28"/>
<keyword evidence="3" id="KW-1185">Reference proteome</keyword>
<gene>
    <name evidence="2" type="ORF">ACJ72_04338</name>
</gene>
<sequence>MTSTRAKSTRQHKDSAINKNNNGQNTRKPVLNRPKKRSIVRWNDTLNNKLLLCIQSACNSLGVKLPLDEVAELMGGSISEGAITQHLSKLRTKMEAGGHAVPPLVKRGGASTALLGGGSASASASASANHTQKPKRSTAAMPTRNKMEVEGSSDDDEDSDDSDRYSVAAFAGYQNRDGSQGNNDDKGDLDADADGDADIDKDKDNRSENGSEYIAAGASFLQFPNDPSPGLASNYNHKQKTQTQPQAKSNAKPRAKANANARGLSHPTTTSSGSSPRQKIVKLRIPKGGRVNGHDGNGSVGYNSNGNENGNVDALGHRLSDQNISSPSSQAMHSSPVDMEMGRNTQNMMHEAGAVGYIHQQHNQHGKSSRPLSQYGWAGLTSRSPHASQAEILRPGGHHIDHGSHTHNHNHMSVITGFPQRADPFDMGSNGMGMLHSPTANSCRFSPPGYQENMHMFPKKGMPPPPQQLSYNPPISAQGYSAGGMWHNNNPNLHGHTVPGAYHTDANIANNQGPHPPTTHYHEHEHDTCTYTTSSTPTLPYQHITHAAERRTSVGENNNLPPSAPTAAEEHPQQQQMPDQEQHGPGQMDKATTPETQTAMMNELGDLPHLDPSLNNFDMEFDSMGGGHVEGLFTAYEFGMDGVFNNWV</sequence>
<feature type="compositionally biased region" description="Polar residues" evidence="1">
    <location>
        <begin position="231"/>
        <end position="246"/>
    </location>
</feature>
<evidence type="ECO:0000313" key="2">
    <source>
        <dbReference type="EMBL" id="OAX81319.1"/>
    </source>
</evidence>
<feature type="region of interest" description="Disordered" evidence="1">
    <location>
        <begin position="487"/>
        <end position="537"/>
    </location>
</feature>
<dbReference type="EMBL" id="LGUA01000498">
    <property type="protein sequence ID" value="OAX81319.1"/>
    <property type="molecule type" value="Genomic_DNA"/>
</dbReference>
<feature type="compositionally biased region" description="Low complexity" evidence="1">
    <location>
        <begin position="115"/>
        <end position="128"/>
    </location>
</feature>
<feature type="compositionally biased region" description="Basic and acidic residues" evidence="1">
    <location>
        <begin position="198"/>
        <end position="209"/>
    </location>
</feature>
<feature type="region of interest" description="Disordered" evidence="1">
    <location>
        <begin position="1"/>
        <end position="36"/>
    </location>
</feature>
<feature type="region of interest" description="Disordered" evidence="1">
    <location>
        <begin position="550"/>
        <end position="592"/>
    </location>
</feature>
<dbReference type="Proteomes" id="UP000091918">
    <property type="component" value="Unassembled WGS sequence"/>
</dbReference>
<evidence type="ECO:0000256" key="1">
    <source>
        <dbReference type="SAM" id="MobiDB-lite"/>
    </source>
</evidence>
<proteinExistence type="predicted"/>
<name>A0A1B7NX28_9EURO</name>
<feature type="compositionally biased region" description="Low complexity" evidence="1">
    <location>
        <begin position="300"/>
        <end position="309"/>
    </location>
</feature>
<comment type="caution">
    <text evidence="2">The sequence shown here is derived from an EMBL/GenBank/DDBJ whole genome shotgun (WGS) entry which is preliminary data.</text>
</comment>
<accession>A0A1B7NX28</accession>
<organism evidence="2 3">
    <name type="scientific">Emergomyces africanus</name>
    <dbReference type="NCBI Taxonomy" id="1955775"/>
    <lineage>
        <taxon>Eukaryota</taxon>
        <taxon>Fungi</taxon>
        <taxon>Dikarya</taxon>
        <taxon>Ascomycota</taxon>
        <taxon>Pezizomycotina</taxon>
        <taxon>Eurotiomycetes</taxon>
        <taxon>Eurotiomycetidae</taxon>
        <taxon>Onygenales</taxon>
        <taxon>Ajellomycetaceae</taxon>
        <taxon>Emergomyces</taxon>
    </lineage>
</organism>
<dbReference type="OrthoDB" id="3903267at2759"/>
<feature type="compositionally biased region" description="Acidic residues" evidence="1">
    <location>
        <begin position="151"/>
        <end position="161"/>
    </location>
</feature>
<feature type="compositionally biased region" description="Polar residues" evidence="1">
    <location>
        <begin position="17"/>
        <end position="27"/>
    </location>
</feature>
<reference evidence="2 3" key="1">
    <citation type="submission" date="2015-07" db="EMBL/GenBank/DDBJ databases">
        <title>Emmonsia species relationships and genome sequence.</title>
        <authorList>
            <person name="Cuomo C.A."/>
            <person name="Schwartz I.S."/>
            <person name="Kenyon C."/>
            <person name="de Hoog G.S."/>
            <person name="Govender N.P."/>
            <person name="Botha A."/>
            <person name="Moreno L."/>
            <person name="de Vries M."/>
            <person name="Munoz J.F."/>
            <person name="Stielow J.B."/>
        </authorList>
    </citation>
    <scope>NUCLEOTIDE SEQUENCE [LARGE SCALE GENOMIC DNA]</scope>
    <source>
        <strain evidence="2 3">CBS 136260</strain>
    </source>
</reference>
<feature type="compositionally biased region" description="Low complexity" evidence="1">
    <location>
        <begin position="247"/>
        <end position="261"/>
    </location>
</feature>
<dbReference type="STRING" id="1658172.A0A1B7NX28"/>
<evidence type="ECO:0000313" key="3">
    <source>
        <dbReference type="Proteomes" id="UP000091918"/>
    </source>
</evidence>
<feature type="region of interest" description="Disordered" evidence="1">
    <location>
        <begin position="115"/>
        <end position="309"/>
    </location>
</feature>
<protein>
    <submittedName>
        <fullName evidence="2">Uncharacterized protein</fullName>
    </submittedName>
</protein>